<feature type="transmembrane region" description="Helical" evidence="5">
    <location>
        <begin position="302"/>
        <end position="320"/>
    </location>
</feature>
<evidence type="ECO:0000256" key="1">
    <source>
        <dbReference type="ARBA" id="ARBA00004167"/>
    </source>
</evidence>
<dbReference type="Gene3D" id="2.130.10.10">
    <property type="entry name" value="YVTN repeat-like/Quinoprotein amine dehydrogenase"/>
    <property type="match status" value="1"/>
</dbReference>
<evidence type="ECO:0000313" key="8">
    <source>
        <dbReference type="Proteomes" id="UP000008312"/>
    </source>
</evidence>
<dbReference type="RefSeq" id="XP_012897517.1">
    <property type="nucleotide sequence ID" value="XM_013042063.1"/>
</dbReference>
<keyword evidence="4 5" id="KW-0472">Membrane</keyword>
<dbReference type="InterPro" id="IPR056376">
    <property type="entry name" value="DEX1_C"/>
</dbReference>
<name>D8M6Q1_BLAHO</name>
<dbReference type="Proteomes" id="UP000008312">
    <property type="component" value="Unassembled WGS sequence"/>
</dbReference>
<organism evidence="7">
    <name type="scientific">Blastocystis hominis</name>
    <dbReference type="NCBI Taxonomy" id="12968"/>
    <lineage>
        <taxon>Eukaryota</taxon>
        <taxon>Sar</taxon>
        <taxon>Stramenopiles</taxon>
        <taxon>Bigyra</taxon>
        <taxon>Opalozoa</taxon>
        <taxon>Opalinata</taxon>
        <taxon>Blastocystidae</taxon>
        <taxon>Blastocystis</taxon>
    </lineage>
</organism>
<dbReference type="Pfam" id="PF23722">
    <property type="entry name" value="Beta-sand_DEX1"/>
    <property type="match status" value="1"/>
</dbReference>
<gene>
    <name evidence="7" type="ORF">GSBLH_T00006626001</name>
</gene>
<evidence type="ECO:0000256" key="2">
    <source>
        <dbReference type="ARBA" id="ARBA00022692"/>
    </source>
</evidence>
<keyword evidence="3 5" id="KW-1133">Transmembrane helix</keyword>
<dbReference type="AlphaFoldDB" id="D8M6Q1"/>
<dbReference type="PANTHER" id="PTHR21419">
    <property type="match status" value="1"/>
</dbReference>
<sequence length="330" mass="37369">MGVVCADVANDAYLEIIVGDMSGILAVLDPKGEEIWSSVMTADVSGDGNLDVIAVTDNGDIWILDGQTGKSLPNYPIRTGYQFRSTPTLIDVSPSGDGLHMVFTSKEGEVGIVNLRTFFRFWFFVTSRGCVRRIDVGEELRTRVLASKEMESDMLALIVSTMNGNLLQFTTSGKWSQVNRFNNRGYNSDGIYPPHFITLTFGSGAELWWEIMQTEVKLPITIQDSRLRKYDPFYRVRVYRKGALLYEQVMLRNTFKKDGSYILEFELLETGYYNIQVVLENEHKQIVERVIPIHANVEALNYVKWFVLIPFLLISTILMLSSSFGTPLPL</sequence>
<dbReference type="InParanoid" id="D8M6Q1"/>
<dbReference type="InterPro" id="IPR045232">
    <property type="entry name" value="FAM234"/>
</dbReference>
<feature type="domain" description="DEX1 C-terminal" evidence="6">
    <location>
        <begin position="214"/>
        <end position="296"/>
    </location>
</feature>
<dbReference type="InterPro" id="IPR015943">
    <property type="entry name" value="WD40/YVTN_repeat-like_dom_sf"/>
</dbReference>
<evidence type="ECO:0000259" key="6">
    <source>
        <dbReference type="Pfam" id="PF23722"/>
    </source>
</evidence>
<keyword evidence="2 5" id="KW-0812">Transmembrane</keyword>
<dbReference type="InterPro" id="IPR011047">
    <property type="entry name" value="Quinoprotein_ADH-like_sf"/>
</dbReference>
<accession>D8M6Q1</accession>
<reference evidence="7" key="1">
    <citation type="submission" date="2010-02" db="EMBL/GenBank/DDBJ databases">
        <title>Sequencing and annotation of the Blastocystis hominis genome.</title>
        <authorList>
            <person name="Wincker P."/>
        </authorList>
    </citation>
    <scope>NUCLEOTIDE SEQUENCE</scope>
    <source>
        <strain evidence="7">Singapore isolate B</strain>
    </source>
</reference>
<dbReference type="GeneID" id="24922750"/>
<dbReference type="OrthoDB" id="40617at2759"/>
<dbReference type="EMBL" id="FN668661">
    <property type="protein sequence ID" value="CBK23469.2"/>
    <property type="molecule type" value="Genomic_DNA"/>
</dbReference>
<dbReference type="GO" id="GO:0016020">
    <property type="term" value="C:membrane"/>
    <property type="evidence" value="ECO:0007669"/>
    <property type="project" value="UniProtKB-SubCell"/>
</dbReference>
<evidence type="ECO:0000313" key="7">
    <source>
        <dbReference type="EMBL" id="CBK23469.2"/>
    </source>
</evidence>
<evidence type="ECO:0000256" key="5">
    <source>
        <dbReference type="SAM" id="Phobius"/>
    </source>
</evidence>
<proteinExistence type="predicted"/>
<evidence type="ECO:0000256" key="4">
    <source>
        <dbReference type="ARBA" id="ARBA00023136"/>
    </source>
</evidence>
<dbReference type="PANTHER" id="PTHR21419:SF23">
    <property type="entry name" value="PROTEIN DEFECTIVE IN EXINE FORMATION 1"/>
    <property type="match status" value="1"/>
</dbReference>
<keyword evidence="8" id="KW-1185">Reference proteome</keyword>
<comment type="subcellular location">
    <subcellularLocation>
        <location evidence="1">Membrane</location>
        <topology evidence="1">Single-pass membrane protein</topology>
    </subcellularLocation>
</comment>
<dbReference type="OMA" id="LIANCMY"/>
<evidence type="ECO:0000256" key="3">
    <source>
        <dbReference type="ARBA" id="ARBA00022989"/>
    </source>
</evidence>
<dbReference type="SUPFAM" id="SSF50998">
    <property type="entry name" value="Quinoprotein alcohol dehydrogenase-like"/>
    <property type="match status" value="1"/>
</dbReference>
<protein>
    <recommendedName>
        <fullName evidence="6">DEX1 C-terminal domain-containing protein</fullName>
    </recommendedName>
</protein>